<gene>
    <name evidence="7" type="ORF">HND93_34025</name>
</gene>
<comment type="subcellular location">
    <subcellularLocation>
        <location evidence="1">Cell membrane</location>
        <topology evidence="1">Multi-pass membrane protein</topology>
    </subcellularLocation>
</comment>
<dbReference type="PANTHER" id="PTHR36570:SF3">
    <property type="entry name" value="DISULFIDE BOND FORMATION PROTEIN B"/>
    <property type="match status" value="1"/>
</dbReference>
<evidence type="ECO:0000313" key="7">
    <source>
        <dbReference type="EMBL" id="NYZ24750.1"/>
    </source>
</evidence>
<protein>
    <submittedName>
        <fullName evidence="7">Disulfide bond formation protein B</fullName>
    </submittedName>
</protein>
<keyword evidence="2" id="KW-1003">Cell membrane</keyword>
<dbReference type="InterPro" id="IPR050183">
    <property type="entry name" value="DsbB"/>
</dbReference>
<dbReference type="Proteomes" id="UP000584642">
    <property type="component" value="Unassembled WGS sequence"/>
</dbReference>
<dbReference type="PIRSF" id="PIRSF033913">
    <property type="entry name" value="S-S_format_DsbB"/>
    <property type="match status" value="1"/>
</dbReference>
<keyword evidence="4 6" id="KW-1133">Transmembrane helix</keyword>
<feature type="transmembrane region" description="Helical" evidence="6">
    <location>
        <begin position="12"/>
        <end position="35"/>
    </location>
</feature>
<dbReference type="InterPro" id="IPR003752">
    <property type="entry name" value="DiS_bond_form_DsbB/BdbC"/>
</dbReference>
<keyword evidence="8" id="KW-1185">Reference proteome</keyword>
<evidence type="ECO:0000256" key="4">
    <source>
        <dbReference type="ARBA" id="ARBA00022989"/>
    </source>
</evidence>
<sequence length="169" mass="17952">MLNQSFLADPRRASLLLGLASAGVLAAALVFQYGFGYQPCVLCIWQRWPYVGVVVFTLLTLLFRRWPGVGDALLIASGLALLANAGIAGYHVGVEQHWWAGTSGCGVPGPASSLDQLRAQVMAAPIVRCDEIPWSLLGVSMAGYNVLVSLALAAFAFAAARVAYTRSVR</sequence>
<evidence type="ECO:0000256" key="5">
    <source>
        <dbReference type="ARBA" id="ARBA00023136"/>
    </source>
</evidence>
<dbReference type="Pfam" id="PF02600">
    <property type="entry name" value="DsbB"/>
    <property type="match status" value="1"/>
</dbReference>
<proteinExistence type="predicted"/>
<evidence type="ECO:0000256" key="3">
    <source>
        <dbReference type="ARBA" id="ARBA00022692"/>
    </source>
</evidence>
<evidence type="ECO:0000313" key="8">
    <source>
        <dbReference type="Proteomes" id="UP000584642"/>
    </source>
</evidence>
<evidence type="ECO:0000256" key="1">
    <source>
        <dbReference type="ARBA" id="ARBA00004651"/>
    </source>
</evidence>
<reference evidence="7 8" key="1">
    <citation type="submission" date="2020-05" db="EMBL/GenBank/DDBJ databases">
        <title>Azospirillum oleiclasticum sp. nov, a nitrogen-fixing and heavy crude oil-emulsifying bacterium isolated from the crude oil of Yumen Oilfield.</title>
        <authorList>
            <person name="Wu D."/>
            <person name="Cai M."/>
            <person name="Zhang X."/>
        </authorList>
    </citation>
    <scope>NUCLEOTIDE SEQUENCE [LARGE SCALE GENOMIC DNA]</scope>
    <source>
        <strain evidence="7 8">ROY-1-1-2</strain>
    </source>
</reference>
<keyword evidence="5 6" id="KW-0472">Membrane</keyword>
<dbReference type="InterPro" id="IPR024199">
    <property type="entry name" value="Uncharacterised_DsbB"/>
</dbReference>
<dbReference type="PANTHER" id="PTHR36570">
    <property type="entry name" value="DISULFIDE BOND FORMATION PROTEIN B"/>
    <property type="match status" value="1"/>
</dbReference>
<dbReference type="InterPro" id="IPR023380">
    <property type="entry name" value="DsbB-like_sf"/>
</dbReference>
<feature type="transmembrane region" description="Helical" evidence="6">
    <location>
        <begin position="47"/>
        <end position="63"/>
    </location>
</feature>
<feature type="transmembrane region" description="Helical" evidence="6">
    <location>
        <begin position="72"/>
        <end position="92"/>
    </location>
</feature>
<dbReference type="Gene3D" id="1.20.1550.10">
    <property type="entry name" value="DsbB-like"/>
    <property type="match status" value="1"/>
</dbReference>
<keyword evidence="3 6" id="KW-0812">Transmembrane</keyword>
<evidence type="ECO:0000256" key="2">
    <source>
        <dbReference type="ARBA" id="ARBA00022475"/>
    </source>
</evidence>
<feature type="transmembrane region" description="Helical" evidence="6">
    <location>
        <begin position="142"/>
        <end position="164"/>
    </location>
</feature>
<dbReference type="RefSeq" id="WP_180286523.1">
    <property type="nucleotide sequence ID" value="NZ_JABFDB010000044.1"/>
</dbReference>
<dbReference type="EMBL" id="JABFDB010000044">
    <property type="protein sequence ID" value="NYZ24750.1"/>
    <property type="molecule type" value="Genomic_DNA"/>
</dbReference>
<accession>A0ABX2TK69</accession>
<dbReference type="SUPFAM" id="SSF158442">
    <property type="entry name" value="DsbB-like"/>
    <property type="match status" value="1"/>
</dbReference>
<evidence type="ECO:0000256" key="6">
    <source>
        <dbReference type="SAM" id="Phobius"/>
    </source>
</evidence>
<comment type="caution">
    <text evidence="7">The sequence shown here is derived from an EMBL/GenBank/DDBJ whole genome shotgun (WGS) entry which is preliminary data.</text>
</comment>
<name>A0ABX2TK69_9PROT</name>
<organism evidence="7 8">
    <name type="scientific">Azospirillum oleiclasticum</name>
    <dbReference type="NCBI Taxonomy" id="2735135"/>
    <lineage>
        <taxon>Bacteria</taxon>
        <taxon>Pseudomonadati</taxon>
        <taxon>Pseudomonadota</taxon>
        <taxon>Alphaproteobacteria</taxon>
        <taxon>Rhodospirillales</taxon>
        <taxon>Azospirillaceae</taxon>
        <taxon>Azospirillum</taxon>
    </lineage>
</organism>